<sequence length="181" mass="20732">MEHLIIHNNTQLHIQLTLAALNPLLLKIPYLPLTIPQQPQVEFPQLDSGLFVPIFHPGDDPIACRNKAMAFLSALFTPHYPLTNNQLRSSKNPRNQASVQDGIVTVQQVQVRQEFMIIAGVDNRPPMLENTMYDSSKSRMELYIKNRENGRMILNSVENGPLIWPTFEENGKTKKKKYEEL</sequence>
<proteinExistence type="predicted"/>
<name>A0A6L2LM96_TANCI</name>
<organism evidence="1">
    <name type="scientific">Tanacetum cinerariifolium</name>
    <name type="common">Dalmatian daisy</name>
    <name type="synonym">Chrysanthemum cinerariifolium</name>
    <dbReference type="NCBI Taxonomy" id="118510"/>
    <lineage>
        <taxon>Eukaryota</taxon>
        <taxon>Viridiplantae</taxon>
        <taxon>Streptophyta</taxon>
        <taxon>Embryophyta</taxon>
        <taxon>Tracheophyta</taxon>
        <taxon>Spermatophyta</taxon>
        <taxon>Magnoliopsida</taxon>
        <taxon>eudicotyledons</taxon>
        <taxon>Gunneridae</taxon>
        <taxon>Pentapetalae</taxon>
        <taxon>asterids</taxon>
        <taxon>campanulids</taxon>
        <taxon>Asterales</taxon>
        <taxon>Asteraceae</taxon>
        <taxon>Asteroideae</taxon>
        <taxon>Anthemideae</taxon>
        <taxon>Anthemidinae</taxon>
        <taxon>Tanacetum</taxon>
    </lineage>
</organism>
<dbReference type="EMBL" id="BKCJ010004766">
    <property type="protein sequence ID" value="GEU62966.1"/>
    <property type="molecule type" value="Genomic_DNA"/>
</dbReference>
<protein>
    <submittedName>
        <fullName evidence="1">Uncharacterized protein</fullName>
    </submittedName>
</protein>
<reference evidence="1" key="1">
    <citation type="journal article" date="2019" name="Sci. Rep.">
        <title>Draft genome of Tanacetum cinerariifolium, the natural source of mosquito coil.</title>
        <authorList>
            <person name="Yamashiro T."/>
            <person name="Shiraishi A."/>
            <person name="Satake H."/>
            <person name="Nakayama K."/>
        </authorList>
    </citation>
    <scope>NUCLEOTIDE SEQUENCE</scope>
</reference>
<dbReference type="AlphaFoldDB" id="A0A6L2LM96"/>
<accession>A0A6L2LM96</accession>
<comment type="caution">
    <text evidence="1">The sequence shown here is derived from an EMBL/GenBank/DDBJ whole genome shotgun (WGS) entry which is preliminary data.</text>
</comment>
<evidence type="ECO:0000313" key="1">
    <source>
        <dbReference type="EMBL" id="GEU62966.1"/>
    </source>
</evidence>
<gene>
    <name evidence="1" type="ORF">Tci_034944</name>
</gene>